<evidence type="ECO:0000313" key="5">
    <source>
        <dbReference type="Proteomes" id="UP001200034"/>
    </source>
</evidence>
<dbReference type="Pfam" id="PF09335">
    <property type="entry name" value="VTT_dom"/>
    <property type="match status" value="1"/>
</dbReference>
<dbReference type="AlphaFoldDB" id="A0AAD4PJD4"/>
<dbReference type="Proteomes" id="UP001200034">
    <property type="component" value="Unassembled WGS sequence"/>
</dbReference>
<evidence type="ECO:0000256" key="2">
    <source>
        <dbReference type="SAM" id="Phobius"/>
    </source>
</evidence>
<keyword evidence="5" id="KW-1185">Reference proteome</keyword>
<keyword evidence="2" id="KW-0472">Membrane</keyword>
<feature type="region of interest" description="Disordered" evidence="1">
    <location>
        <begin position="17"/>
        <end position="40"/>
    </location>
</feature>
<name>A0AAD4PJD4_9MUSC</name>
<sequence>TNTNDESSECDAFLINSNPNSVRRSTNRSNSHNSGVSSSSSLYHLRRNSCCVRIHAFIMRNWYLSYLLPICLLGLVLVVGYLTRNYAKELLFWIETQNAWLIFVIFMALFTLVSFPIVVGYLVLLITAGYLFGCWRGWLIVILGANSGIAIAHATIRGFRHRISVHKLIKNETGRAILRVISGPKAFRVVLFTRLTPIPFGLQNVIFGISSIKARDYHLATFLGLLPAQTINVYLGSTLRSMHEVLNDNDTKLTGYISFVFEVICGVALMFWVVQKARKELSETLLESDYSTDGKPIDIQV</sequence>
<feature type="non-terminal residue" evidence="4">
    <location>
        <position position="301"/>
    </location>
</feature>
<feature type="transmembrane region" description="Helical" evidence="2">
    <location>
        <begin position="255"/>
        <end position="274"/>
    </location>
</feature>
<feature type="transmembrane region" description="Helical" evidence="2">
    <location>
        <begin position="217"/>
        <end position="235"/>
    </location>
</feature>
<accession>A0AAD4PJD4</accession>
<gene>
    <name evidence="4" type="ORF">KR093_004006</name>
</gene>
<proteinExistence type="predicted"/>
<dbReference type="PANTHER" id="PTHR46593">
    <property type="entry name" value="TRANSMEMBRANE PROTEIN 64"/>
    <property type="match status" value="1"/>
</dbReference>
<feature type="transmembrane region" description="Helical" evidence="2">
    <location>
        <begin position="99"/>
        <end position="132"/>
    </location>
</feature>
<keyword evidence="2" id="KW-1133">Transmembrane helix</keyword>
<evidence type="ECO:0000313" key="4">
    <source>
        <dbReference type="EMBL" id="KAH8370550.1"/>
    </source>
</evidence>
<feature type="domain" description="VTT" evidence="3">
    <location>
        <begin position="121"/>
        <end position="237"/>
    </location>
</feature>
<protein>
    <recommendedName>
        <fullName evidence="3">VTT domain-containing protein</fullName>
    </recommendedName>
</protein>
<dbReference type="InterPro" id="IPR032816">
    <property type="entry name" value="VTT_dom"/>
</dbReference>
<comment type="caution">
    <text evidence="4">The sequence shown here is derived from an EMBL/GenBank/DDBJ whole genome shotgun (WGS) entry which is preliminary data.</text>
</comment>
<reference evidence="4" key="1">
    <citation type="journal article" date="2021" name="Mol. Ecol. Resour.">
        <title>Phylogenomic analyses of the genus Drosophila reveals genomic signals of climate adaptation.</title>
        <authorList>
            <person name="Li F."/>
            <person name="Rane R.V."/>
            <person name="Luria V."/>
            <person name="Xiong Z."/>
            <person name="Chen J."/>
            <person name="Li Z."/>
            <person name="Catullo R.A."/>
            <person name="Griffin P.C."/>
            <person name="Schiffer M."/>
            <person name="Pearce S."/>
            <person name="Lee S.F."/>
            <person name="McElroy K."/>
            <person name="Stocker A."/>
            <person name="Shirriffs J."/>
            <person name="Cockerell F."/>
            <person name="Coppin C."/>
            <person name="Sgro C.M."/>
            <person name="Karger A."/>
            <person name="Cain J.W."/>
            <person name="Weber J.A."/>
            <person name="Santpere G."/>
            <person name="Kirschner M.W."/>
            <person name="Hoffmann A.A."/>
            <person name="Oakeshott J.G."/>
            <person name="Zhang G."/>
        </authorList>
    </citation>
    <scope>NUCLEOTIDE SEQUENCE</scope>
    <source>
        <strain evidence="4">BGI-SZ-2011g</strain>
    </source>
</reference>
<evidence type="ECO:0000256" key="1">
    <source>
        <dbReference type="SAM" id="MobiDB-lite"/>
    </source>
</evidence>
<keyword evidence="2" id="KW-0812">Transmembrane</keyword>
<feature type="transmembrane region" description="Helical" evidence="2">
    <location>
        <begin position="138"/>
        <end position="159"/>
    </location>
</feature>
<dbReference type="PANTHER" id="PTHR46593:SF1">
    <property type="entry name" value="TRANSMEMBRANE PROTEIN 64"/>
    <property type="match status" value="1"/>
</dbReference>
<dbReference type="GO" id="GO:0005783">
    <property type="term" value="C:endoplasmic reticulum"/>
    <property type="evidence" value="ECO:0007669"/>
    <property type="project" value="TreeGrafter"/>
</dbReference>
<dbReference type="GO" id="GO:0051480">
    <property type="term" value="P:regulation of cytosolic calcium ion concentration"/>
    <property type="evidence" value="ECO:0007669"/>
    <property type="project" value="TreeGrafter"/>
</dbReference>
<evidence type="ECO:0000259" key="3">
    <source>
        <dbReference type="Pfam" id="PF09335"/>
    </source>
</evidence>
<feature type="transmembrane region" description="Helical" evidence="2">
    <location>
        <begin position="66"/>
        <end position="87"/>
    </location>
</feature>
<dbReference type="InterPro" id="IPR053069">
    <property type="entry name" value="TVP38/TMEM64"/>
</dbReference>
<organism evidence="4 5">
    <name type="scientific">Drosophila rubida</name>
    <dbReference type="NCBI Taxonomy" id="30044"/>
    <lineage>
        <taxon>Eukaryota</taxon>
        <taxon>Metazoa</taxon>
        <taxon>Ecdysozoa</taxon>
        <taxon>Arthropoda</taxon>
        <taxon>Hexapoda</taxon>
        <taxon>Insecta</taxon>
        <taxon>Pterygota</taxon>
        <taxon>Neoptera</taxon>
        <taxon>Endopterygota</taxon>
        <taxon>Diptera</taxon>
        <taxon>Brachycera</taxon>
        <taxon>Muscomorpha</taxon>
        <taxon>Ephydroidea</taxon>
        <taxon>Drosophilidae</taxon>
        <taxon>Drosophila</taxon>
    </lineage>
</organism>
<dbReference type="EMBL" id="JAJJHW010002585">
    <property type="protein sequence ID" value="KAH8370550.1"/>
    <property type="molecule type" value="Genomic_DNA"/>
</dbReference>